<proteinExistence type="inferred from homology"/>
<evidence type="ECO:0000256" key="1">
    <source>
        <dbReference type="ARBA" id="ARBA00004123"/>
    </source>
</evidence>
<evidence type="ECO:0000313" key="21">
    <source>
        <dbReference type="Proteomes" id="UP000314982"/>
    </source>
</evidence>
<comment type="subcellular location">
    <subcellularLocation>
        <location evidence="5">Cell junction</location>
        <location evidence="5">Adherens junction</location>
    </subcellularLocation>
    <subcellularLocation>
        <location evidence="3">Cell membrane</location>
        <topology evidence="3">Peripheral membrane protein</topology>
        <orientation evidence="3">Cytoplasmic side</orientation>
    </subcellularLocation>
    <subcellularLocation>
        <location evidence="4">Cell projection</location>
        <location evidence="4">Axon</location>
    </subcellularLocation>
    <subcellularLocation>
        <location evidence="2">Cytoplasm</location>
        <location evidence="2">Cytoskeleton</location>
    </subcellularLocation>
    <subcellularLocation>
        <location evidence="1">Nucleus</location>
    </subcellularLocation>
</comment>
<evidence type="ECO:0000256" key="11">
    <source>
        <dbReference type="ARBA" id="ARBA00022889"/>
    </source>
</evidence>
<feature type="compositionally biased region" description="Acidic residues" evidence="19">
    <location>
        <begin position="253"/>
        <end position="262"/>
    </location>
</feature>
<dbReference type="PRINTS" id="PR00805">
    <property type="entry name" value="ALPHACATENIN"/>
</dbReference>
<evidence type="ECO:0000256" key="4">
    <source>
        <dbReference type="ARBA" id="ARBA00004489"/>
    </source>
</evidence>
<dbReference type="GO" id="GO:0045296">
    <property type="term" value="F:cadherin binding"/>
    <property type="evidence" value="ECO:0007669"/>
    <property type="project" value="InterPro"/>
</dbReference>
<evidence type="ECO:0000256" key="14">
    <source>
        <dbReference type="ARBA" id="ARBA00023212"/>
    </source>
</evidence>
<dbReference type="GO" id="GO:0016477">
    <property type="term" value="P:cell migration"/>
    <property type="evidence" value="ECO:0007669"/>
    <property type="project" value="TreeGrafter"/>
</dbReference>
<dbReference type="FunFam" id="1.20.120.230:FF:000011">
    <property type="entry name" value="Catenin alpha 1"/>
    <property type="match status" value="1"/>
</dbReference>
<dbReference type="GO" id="GO:0098609">
    <property type="term" value="P:cell-cell adhesion"/>
    <property type="evidence" value="ECO:0007669"/>
    <property type="project" value="TreeGrafter"/>
</dbReference>
<dbReference type="GO" id="GO:0016342">
    <property type="term" value="C:catenin complex"/>
    <property type="evidence" value="ECO:0007669"/>
    <property type="project" value="TreeGrafter"/>
</dbReference>
<keyword evidence="16" id="KW-0966">Cell projection</keyword>
<dbReference type="FunFam" id="1.20.120.230:FF:000008">
    <property type="entry name" value="Catenin alpha 1"/>
    <property type="match status" value="1"/>
</dbReference>
<organism evidence="20 21">
    <name type="scientific">Hucho hucho</name>
    <name type="common">huchen</name>
    <dbReference type="NCBI Taxonomy" id="62062"/>
    <lineage>
        <taxon>Eukaryota</taxon>
        <taxon>Metazoa</taxon>
        <taxon>Chordata</taxon>
        <taxon>Craniata</taxon>
        <taxon>Vertebrata</taxon>
        <taxon>Euteleostomi</taxon>
        <taxon>Actinopterygii</taxon>
        <taxon>Neopterygii</taxon>
        <taxon>Teleostei</taxon>
        <taxon>Protacanthopterygii</taxon>
        <taxon>Salmoniformes</taxon>
        <taxon>Salmonidae</taxon>
        <taxon>Salmoninae</taxon>
        <taxon>Hucho</taxon>
    </lineage>
</organism>
<dbReference type="Gene3D" id="1.20.120.810">
    <property type="entry name" value="Vinculin, Vh2 four-helix bundle"/>
    <property type="match status" value="1"/>
</dbReference>
<evidence type="ECO:0000256" key="18">
    <source>
        <dbReference type="ARBA" id="ARBA00029822"/>
    </source>
</evidence>
<dbReference type="GO" id="GO:0005912">
    <property type="term" value="C:adherens junction"/>
    <property type="evidence" value="ECO:0007669"/>
    <property type="project" value="UniProtKB-SubCell"/>
</dbReference>
<dbReference type="GO" id="GO:0051015">
    <property type="term" value="F:actin filament binding"/>
    <property type="evidence" value="ECO:0007669"/>
    <property type="project" value="InterPro"/>
</dbReference>
<dbReference type="PANTHER" id="PTHR18914:SF23">
    <property type="entry name" value="CATENIN ALPHA-2"/>
    <property type="match status" value="1"/>
</dbReference>
<feature type="region of interest" description="Disordered" evidence="19">
    <location>
        <begin position="253"/>
        <end position="274"/>
    </location>
</feature>
<sequence length="475" mass="53055">MDHISDSFLETNVPLLVLIEAAKSGNEKEVKEYAQVFREHANKLVEVANLACSISNNEEGVKLVRMAATQIDSLCPQVINAALTLAARPQSKVAQDNMDVFKDQWEKQVRILTEAVDDITSVDDFLSVSENHILEDVNKCVIALQEGDVDTLDRTAGAIRGRAARVVHIINAEMENYEPGVYTERVLESIKLLSETVMPRFAEQVEVAIEALSTNPPQPFEENEFIDASRLVYDGVRDIRKAVLMIRTPEELEDDSDFEQEDYDARSRTSVQTEDDQLIAGQSARLHQLCQEEWAKIHPTYCGNFRQEKCKLDAEVAKWDDNGNDIIVLAKQMCMIMMEMTDFTRGKGPLKNSSDVINAAKKIAEAGSRMDKLARAVADQLDSATSLIQAAKNLMNAVVLTVKASYVASTKYAKVYGAAAVNSPVVSWRMKAPEKKPLVKREKPEECQTRVRRGSQKKHISPVQALSEFKAMDSF</sequence>
<comment type="similarity">
    <text evidence="6">Belongs to the vinculin/alpha-catenin family.</text>
</comment>
<accession>A0A4W5KG60</accession>
<dbReference type="InterPro" id="IPR001033">
    <property type="entry name" value="Alpha_catenin"/>
</dbReference>
<dbReference type="Ensembl" id="ENSHHUT00000016583.1">
    <property type="protein sequence ID" value="ENSHHUP00000016023.1"/>
    <property type="gene ID" value="ENSHHUG00000009961.1"/>
</dbReference>
<dbReference type="Pfam" id="PF01044">
    <property type="entry name" value="Vinculin"/>
    <property type="match status" value="1"/>
</dbReference>
<dbReference type="Gene3D" id="1.20.120.230">
    <property type="entry name" value="Alpha-catenin/vinculin-like"/>
    <property type="match status" value="3"/>
</dbReference>
<dbReference type="GeneTree" id="ENSGT01030000234543"/>
<keyword evidence="12" id="KW-0965">Cell junction</keyword>
<keyword evidence="7" id="KW-0217">Developmental protein</keyword>
<dbReference type="InterPro" id="IPR036723">
    <property type="entry name" value="Alpha-catenin/vinculin-like_sf"/>
</dbReference>
<evidence type="ECO:0000313" key="20">
    <source>
        <dbReference type="Ensembl" id="ENSHHUP00000016023.1"/>
    </source>
</evidence>
<keyword evidence="9" id="KW-0963">Cytoplasm</keyword>
<evidence type="ECO:0000256" key="10">
    <source>
        <dbReference type="ARBA" id="ARBA00022782"/>
    </source>
</evidence>
<evidence type="ECO:0000256" key="12">
    <source>
        <dbReference type="ARBA" id="ARBA00022949"/>
    </source>
</evidence>
<dbReference type="GO" id="GO:0030154">
    <property type="term" value="P:cell differentiation"/>
    <property type="evidence" value="ECO:0007669"/>
    <property type="project" value="UniProtKB-KW"/>
</dbReference>
<dbReference type="SUPFAM" id="SSF47220">
    <property type="entry name" value="alpha-catenin/vinculin-like"/>
    <property type="match status" value="3"/>
</dbReference>
<evidence type="ECO:0000256" key="17">
    <source>
        <dbReference type="ARBA" id="ARBA00023806"/>
    </source>
</evidence>
<evidence type="ECO:0000256" key="13">
    <source>
        <dbReference type="ARBA" id="ARBA00023136"/>
    </source>
</evidence>
<dbReference type="GO" id="GO:0008013">
    <property type="term" value="F:beta-catenin binding"/>
    <property type="evidence" value="ECO:0007669"/>
    <property type="project" value="TreeGrafter"/>
</dbReference>
<dbReference type="AlphaFoldDB" id="A0A4W5KG60"/>
<reference evidence="21" key="1">
    <citation type="submission" date="2018-06" db="EMBL/GenBank/DDBJ databases">
        <title>Genome assembly of Danube salmon.</title>
        <authorList>
            <person name="Macqueen D.J."/>
            <person name="Gundappa M.K."/>
        </authorList>
    </citation>
    <scope>NUCLEOTIDE SEQUENCE [LARGE SCALE GENOMIC DNA]</scope>
</reference>
<name>A0A4W5KG60_9TELE</name>
<evidence type="ECO:0000256" key="2">
    <source>
        <dbReference type="ARBA" id="ARBA00004245"/>
    </source>
</evidence>
<keyword evidence="11" id="KW-0130">Cell adhesion</keyword>
<dbReference type="PANTHER" id="PTHR18914">
    <property type="entry name" value="ALPHA CATENIN"/>
    <property type="match status" value="1"/>
</dbReference>
<evidence type="ECO:0000256" key="9">
    <source>
        <dbReference type="ARBA" id="ARBA00022490"/>
    </source>
</evidence>
<keyword evidence="10" id="KW-0221">Differentiation</keyword>
<dbReference type="GO" id="GO:0005634">
    <property type="term" value="C:nucleus"/>
    <property type="evidence" value="ECO:0007669"/>
    <property type="project" value="UniProtKB-SubCell"/>
</dbReference>
<protein>
    <recommendedName>
        <fullName evidence="17">Catenin alpha-2</fullName>
    </recommendedName>
    <alternativeName>
        <fullName evidence="18">Alpha N-catenin</fullName>
    </alternativeName>
</protein>
<dbReference type="InterPro" id="IPR006077">
    <property type="entry name" value="Vinculin/catenin"/>
</dbReference>
<evidence type="ECO:0000256" key="19">
    <source>
        <dbReference type="SAM" id="MobiDB-lite"/>
    </source>
</evidence>
<reference evidence="20" key="3">
    <citation type="submission" date="2025-09" db="UniProtKB">
        <authorList>
            <consortium name="Ensembl"/>
        </authorList>
    </citation>
    <scope>IDENTIFICATION</scope>
</reference>
<keyword evidence="21" id="KW-1185">Reference proteome</keyword>
<keyword evidence="13" id="KW-0472">Membrane</keyword>
<keyword evidence="14" id="KW-0206">Cytoskeleton</keyword>
<feature type="compositionally biased region" description="Basic residues" evidence="19">
    <location>
        <begin position="450"/>
        <end position="460"/>
    </location>
</feature>
<dbReference type="GO" id="GO:0030424">
    <property type="term" value="C:axon"/>
    <property type="evidence" value="ECO:0007669"/>
    <property type="project" value="UniProtKB-SubCell"/>
</dbReference>
<evidence type="ECO:0000256" key="6">
    <source>
        <dbReference type="ARBA" id="ARBA00008376"/>
    </source>
</evidence>
<evidence type="ECO:0000256" key="5">
    <source>
        <dbReference type="ARBA" id="ARBA00004536"/>
    </source>
</evidence>
<feature type="compositionally biased region" description="Basic and acidic residues" evidence="19">
    <location>
        <begin position="434"/>
        <end position="449"/>
    </location>
</feature>
<feature type="region of interest" description="Disordered" evidence="19">
    <location>
        <begin position="434"/>
        <end position="461"/>
    </location>
</feature>
<evidence type="ECO:0000256" key="15">
    <source>
        <dbReference type="ARBA" id="ARBA00023242"/>
    </source>
</evidence>
<keyword evidence="8" id="KW-1003">Cell membrane</keyword>
<keyword evidence="15" id="KW-0539">Nucleus</keyword>
<reference evidence="20" key="2">
    <citation type="submission" date="2025-08" db="UniProtKB">
        <authorList>
            <consortium name="Ensembl"/>
        </authorList>
    </citation>
    <scope>IDENTIFICATION</scope>
</reference>
<dbReference type="Proteomes" id="UP000314982">
    <property type="component" value="Unassembled WGS sequence"/>
</dbReference>
<evidence type="ECO:0000256" key="7">
    <source>
        <dbReference type="ARBA" id="ARBA00022473"/>
    </source>
</evidence>
<dbReference type="GO" id="GO:0005856">
    <property type="term" value="C:cytoskeleton"/>
    <property type="evidence" value="ECO:0007669"/>
    <property type="project" value="UniProtKB-SubCell"/>
</dbReference>
<evidence type="ECO:0000256" key="3">
    <source>
        <dbReference type="ARBA" id="ARBA00004413"/>
    </source>
</evidence>
<evidence type="ECO:0000256" key="8">
    <source>
        <dbReference type="ARBA" id="ARBA00022475"/>
    </source>
</evidence>
<evidence type="ECO:0000256" key="16">
    <source>
        <dbReference type="ARBA" id="ARBA00023273"/>
    </source>
</evidence>